<dbReference type="WBParaSite" id="maker-uti_cns_0001457-snap-gene-0.6-mRNA-1">
    <property type="protein sequence ID" value="maker-uti_cns_0001457-snap-gene-0.6-mRNA-1"/>
    <property type="gene ID" value="maker-uti_cns_0001457-snap-gene-0.6"/>
</dbReference>
<dbReference type="Gene3D" id="3.40.33.10">
    <property type="entry name" value="CAP"/>
    <property type="match status" value="1"/>
</dbReference>
<feature type="domain" description="SCP" evidence="2">
    <location>
        <begin position="3"/>
        <end position="146"/>
    </location>
</feature>
<evidence type="ECO:0000259" key="2">
    <source>
        <dbReference type="SMART" id="SM00198"/>
    </source>
</evidence>
<accession>A0A1I8GB76</accession>
<evidence type="ECO:0000313" key="3">
    <source>
        <dbReference type="Proteomes" id="UP000095280"/>
    </source>
</evidence>
<dbReference type="GO" id="GO:0005576">
    <property type="term" value="C:extracellular region"/>
    <property type="evidence" value="ECO:0007669"/>
    <property type="project" value="InterPro"/>
</dbReference>
<dbReference type="WBParaSite" id="maker-uti_cns_0001258-snap-gene-1.5-mRNA-1">
    <property type="protein sequence ID" value="maker-uti_cns_0001258-snap-gene-1.5-mRNA-1"/>
    <property type="gene ID" value="maker-uti_cns_0001258-snap-gene-1.5"/>
</dbReference>
<feature type="region of interest" description="Disordered" evidence="1">
    <location>
        <begin position="159"/>
        <end position="178"/>
    </location>
</feature>
<dbReference type="SUPFAM" id="SSF55797">
    <property type="entry name" value="PR-1-like"/>
    <property type="match status" value="1"/>
</dbReference>
<dbReference type="InterPro" id="IPR035940">
    <property type="entry name" value="CAP_sf"/>
</dbReference>
<evidence type="ECO:0000313" key="5">
    <source>
        <dbReference type="WBParaSite" id="maker-uti_cns_0001258-snap-gene-1.5-mRNA-1"/>
    </source>
</evidence>
<dbReference type="PANTHER" id="PTHR10334">
    <property type="entry name" value="CYSTEINE-RICH SECRETORY PROTEIN-RELATED"/>
    <property type="match status" value="1"/>
</dbReference>
<dbReference type="Proteomes" id="UP000095280">
    <property type="component" value="Unplaced"/>
</dbReference>
<protein>
    <submittedName>
        <fullName evidence="4 5">SCP domain-containing protein</fullName>
    </submittedName>
</protein>
<name>A0A1I8GB76_9PLAT</name>
<dbReference type="PROSITE" id="PS01009">
    <property type="entry name" value="CRISP_1"/>
    <property type="match status" value="1"/>
</dbReference>
<dbReference type="AlphaFoldDB" id="A0A1I8GB76"/>
<sequence>MAAALAEAAAAGGNFRHSDRQVRLFHRGIHAGEAIAYRVATCWAGGPQPLSGSEATQMWYAECSDPGYNFELPQPQDGTGHFTQLVWRASRLLGIAGATVVTSARQSLSQADSDSQPEAEDTDSDYPMTVTNVVVALYFPPGNVDKCFEDNVLPIVADGGSGGLDDGGSDQLQATESS</sequence>
<feature type="compositionally biased region" description="Low complexity" evidence="1">
    <location>
        <begin position="169"/>
        <end position="178"/>
    </location>
</feature>
<dbReference type="InterPro" id="IPR001283">
    <property type="entry name" value="CRISP-related"/>
</dbReference>
<evidence type="ECO:0000313" key="4">
    <source>
        <dbReference type="WBParaSite" id="maker-uti_cns_0001213-snap-gene-1.14-mRNA-1"/>
    </source>
</evidence>
<feature type="region of interest" description="Disordered" evidence="1">
    <location>
        <begin position="107"/>
        <end position="126"/>
    </location>
</feature>
<dbReference type="InterPro" id="IPR018244">
    <property type="entry name" value="Allrgn_V5/Tpx1_CS"/>
</dbReference>
<proteinExistence type="predicted"/>
<dbReference type="WBParaSite" id="maker-uti_cns_0001213-snap-gene-1.14-mRNA-1">
    <property type="protein sequence ID" value="maker-uti_cns_0001213-snap-gene-1.14-mRNA-1"/>
    <property type="gene ID" value="maker-uti_cns_0001213-snap-gene-1.14"/>
</dbReference>
<evidence type="ECO:0000256" key="1">
    <source>
        <dbReference type="SAM" id="MobiDB-lite"/>
    </source>
</evidence>
<organism evidence="3 5">
    <name type="scientific">Macrostomum lignano</name>
    <dbReference type="NCBI Taxonomy" id="282301"/>
    <lineage>
        <taxon>Eukaryota</taxon>
        <taxon>Metazoa</taxon>
        <taxon>Spiralia</taxon>
        <taxon>Lophotrochozoa</taxon>
        <taxon>Platyhelminthes</taxon>
        <taxon>Rhabditophora</taxon>
        <taxon>Macrostomorpha</taxon>
        <taxon>Macrostomida</taxon>
        <taxon>Macrostomidae</taxon>
        <taxon>Macrostomum</taxon>
    </lineage>
</organism>
<dbReference type="InterPro" id="IPR014044">
    <property type="entry name" value="CAP_dom"/>
</dbReference>
<feature type="compositionally biased region" description="Acidic residues" evidence="1">
    <location>
        <begin position="115"/>
        <end position="124"/>
    </location>
</feature>
<reference evidence="4 5" key="1">
    <citation type="submission" date="2016-11" db="UniProtKB">
        <authorList>
            <consortium name="WormBaseParasite"/>
        </authorList>
    </citation>
    <scope>IDENTIFICATION</scope>
</reference>
<keyword evidence="3" id="KW-1185">Reference proteome</keyword>
<dbReference type="SMART" id="SM00198">
    <property type="entry name" value="SCP"/>
    <property type="match status" value="1"/>
</dbReference>